<dbReference type="GO" id="GO:0005829">
    <property type="term" value="C:cytosol"/>
    <property type="evidence" value="ECO:0007669"/>
    <property type="project" value="TreeGrafter"/>
</dbReference>
<name>A0A6P2DA59_9BACT</name>
<evidence type="ECO:0000313" key="1">
    <source>
        <dbReference type="EMBL" id="VTR96412.1"/>
    </source>
</evidence>
<dbReference type="PANTHER" id="PTHR30164">
    <property type="entry name" value="MTFA PEPTIDASE"/>
    <property type="match status" value="1"/>
</dbReference>
<dbReference type="GO" id="GO:0004177">
    <property type="term" value="F:aminopeptidase activity"/>
    <property type="evidence" value="ECO:0007669"/>
    <property type="project" value="TreeGrafter"/>
</dbReference>
<sequence>MLFSWLRTRRRRKLLAEPFPLRWTEFLERNVGHYARLPLSDQARVRDATRILIAEKQWLGRGGLFITEEMRVTIAAQAALLLLDSDRGFYPWVREVVVFPTEFRTPVAGDDWEDDWLSDQPLAGQAVDRGPVLLAWDEVLSEGRAPDAGYNVVLHEFAHQLDFLDGASAGAPNLNDRALETRWKYVMRVAFEDHRRAIRESNPDTLFTPHAADNEMEFFADATEAFFCRAIDLKELHPEMYALLAAYYGIDPVARFGTGEREEKFKINP</sequence>
<dbReference type="GO" id="GO:0008237">
    <property type="term" value="F:metallopeptidase activity"/>
    <property type="evidence" value="ECO:0007669"/>
    <property type="project" value="InterPro"/>
</dbReference>
<evidence type="ECO:0008006" key="3">
    <source>
        <dbReference type="Google" id="ProtNLM"/>
    </source>
</evidence>
<dbReference type="SUPFAM" id="SSF55486">
    <property type="entry name" value="Metalloproteases ('zincins'), catalytic domain"/>
    <property type="match status" value="1"/>
</dbReference>
<dbReference type="Gene3D" id="1.10.472.150">
    <property type="entry name" value="Glucose-regulated metallo-peptidase M90, N-terminal domain"/>
    <property type="match status" value="1"/>
</dbReference>
<keyword evidence="2" id="KW-1185">Reference proteome</keyword>
<dbReference type="CDD" id="cd20169">
    <property type="entry name" value="Peptidase_M90_mtfA"/>
    <property type="match status" value="1"/>
</dbReference>
<proteinExistence type="predicted"/>
<evidence type="ECO:0000313" key="2">
    <source>
        <dbReference type="Proteomes" id="UP000464178"/>
    </source>
</evidence>
<dbReference type="EMBL" id="LR593886">
    <property type="protein sequence ID" value="VTR96412.1"/>
    <property type="molecule type" value="Genomic_DNA"/>
</dbReference>
<dbReference type="RefSeq" id="WP_162670701.1">
    <property type="nucleotide sequence ID" value="NZ_LR593886.1"/>
</dbReference>
<reference evidence="1 2" key="1">
    <citation type="submission" date="2019-05" db="EMBL/GenBank/DDBJ databases">
        <authorList>
            <consortium name="Science for Life Laboratories"/>
        </authorList>
    </citation>
    <scope>NUCLEOTIDE SEQUENCE [LARGE SCALE GENOMIC DNA]</scope>
    <source>
        <strain evidence="1">Soil9</strain>
    </source>
</reference>
<dbReference type="Proteomes" id="UP000464178">
    <property type="component" value="Chromosome"/>
</dbReference>
<gene>
    <name evidence="1" type="ORF">SOIL9_13020</name>
</gene>
<organism evidence="1 2">
    <name type="scientific">Gemmata massiliana</name>
    <dbReference type="NCBI Taxonomy" id="1210884"/>
    <lineage>
        <taxon>Bacteria</taxon>
        <taxon>Pseudomonadati</taxon>
        <taxon>Planctomycetota</taxon>
        <taxon>Planctomycetia</taxon>
        <taxon>Gemmatales</taxon>
        <taxon>Gemmataceae</taxon>
        <taxon>Gemmata</taxon>
    </lineage>
</organism>
<dbReference type="PANTHER" id="PTHR30164:SF2">
    <property type="entry name" value="PROTEIN MTFA"/>
    <property type="match status" value="1"/>
</dbReference>
<dbReference type="InterPro" id="IPR010384">
    <property type="entry name" value="MtfA_fam"/>
</dbReference>
<dbReference type="Pfam" id="PF06167">
    <property type="entry name" value="Peptidase_M90"/>
    <property type="match status" value="1"/>
</dbReference>
<protein>
    <recommendedName>
        <fullName evidence="3">Zinc-dependent peptidase</fullName>
    </recommendedName>
</protein>
<dbReference type="InterPro" id="IPR024079">
    <property type="entry name" value="MetalloPept_cat_dom_sf"/>
</dbReference>
<dbReference type="Gene3D" id="3.40.390.10">
    <property type="entry name" value="Collagenase (Catalytic Domain)"/>
    <property type="match status" value="1"/>
</dbReference>
<dbReference type="AlphaFoldDB" id="A0A6P2DA59"/>
<dbReference type="KEGG" id="gms:SOIL9_13020"/>
<accession>A0A6P2DA59</accession>
<dbReference type="InterPro" id="IPR042252">
    <property type="entry name" value="MtfA_N"/>
</dbReference>